<organism evidence="3 4">
    <name type="scientific">Roseomonas gilardii</name>
    <dbReference type="NCBI Taxonomy" id="257708"/>
    <lineage>
        <taxon>Bacteria</taxon>
        <taxon>Pseudomonadati</taxon>
        <taxon>Pseudomonadota</taxon>
        <taxon>Alphaproteobacteria</taxon>
        <taxon>Acetobacterales</taxon>
        <taxon>Roseomonadaceae</taxon>
        <taxon>Roseomonas</taxon>
    </lineage>
</organism>
<dbReference type="KEGG" id="rgi:RGI145_04495"/>
<keyword evidence="1" id="KW-0175">Coiled coil</keyword>
<evidence type="ECO:0000256" key="1">
    <source>
        <dbReference type="SAM" id="Coils"/>
    </source>
</evidence>
<evidence type="ECO:0000313" key="4">
    <source>
        <dbReference type="Proteomes" id="UP000185494"/>
    </source>
</evidence>
<protein>
    <recommendedName>
        <fullName evidence="5">PhnA-like protein</fullName>
    </recommendedName>
</protein>
<evidence type="ECO:0000313" key="3">
    <source>
        <dbReference type="EMBL" id="APT56473.1"/>
    </source>
</evidence>
<dbReference type="RefSeq" id="WP_075797418.1">
    <property type="nucleotide sequence ID" value="NZ_CP015583.1"/>
</dbReference>
<sequence>MSYQTTTPDLAVPEGAPALFPRTAWGAILAGALVAIAVGATLNILGIAVGATTINAVDRSTPDASSFGIAASIWLVVANLLGLVAGGYVAARLSGTADKRDAALHGLATWASAFLVSAVLLGSAVSGVAHTAGNAVGSLLGGAGRAVSSAAQTAAQATPQVDQQALVNRASQALSRPNDVSAMNGDQRAAEIASIVGQGITQGNLNDGQRTRLNQLVAAQAGISEQEAAQRVQQYEQQARQTAAEAEQKAREAANAAATGTAVGAFWIFATLILGAFAAILGARMGVREIVGITDRRYA</sequence>
<dbReference type="AlphaFoldDB" id="A0A1L7ACJ4"/>
<feature type="transmembrane region" description="Helical" evidence="2">
    <location>
        <begin position="69"/>
        <end position="91"/>
    </location>
</feature>
<dbReference type="EMBL" id="CP015583">
    <property type="protein sequence ID" value="APT56473.1"/>
    <property type="molecule type" value="Genomic_DNA"/>
</dbReference>
<accession>A0A1L7ACJ4</accession>
<evidence type="ECO:0000256" key="2">
    <source>
        <dbReference type="SAM" id="Phobius"/>
    </source>
</evidence>
<keyword evidence="2" id="KW-0472">Membrane</keyword>
<name>A0A1L7ACJ4_9PROT</name>
<proteinExistence type="predicted"/>
<gene>
    <name evidence="3" type="ORF">RGI145_04495</name>
</gene>
<dbReference type="STRING" id="257708.RGI145_04495"/>
<keyword evidence="2" id="KW-0812">Transmembrane</keyword>
<keyword evidence="2" id="KW-1133">Transmembrane helix</keyword>
<feature type="transmembrane region" description="Helical" evidence="2">
    <location>
        <begin position="103"/>
        <end position="125"/>
    </location>
</feature>
<feature type="transmembrane region" description="Helical" evidence="2">
    <location>
        <begin position="27"/>
        <end position="49"/>
    </location>
</feature>
<dbReference type="eggNOG" id="COG1196">
    <property type="taxonomic scope" value="Bacteria"/>
</dbReference>
<reference evidence="3 4" key="1">
    <citation type="submission" date="2016-05" db="EMBL/GenBank/DDBJ databases">
        <title>Complete Genome and Methylome Analysis of Psychrotrophic Bacterial Isolates from Antarctic Lake Untersee.</title>
        <authorList>
            <person name="Fomenkov A."/>
            <person name="Akimov V.N."/>
            <person name="Vasilyeva L.V."/>
            <person name="Andersen D."/>
            <person name="Vincze T."/>
            <person name="Roberts R.J."/>
        </authorList>
    </citation>
    <scope>NUCLEOTIDE SEQUENCE [LARGE SCALE GENOMIC DNA]</scope>
    <source>
        <strain evidence="3 4">U14-5</strain>
    </source>
</reference>
<evidence type="ECO:0008006" key="5">
    <source>
        <dbReference type="Google" id="ProtNLM"/>
    </source>
</evidence>
<dbReference type="Proteomes" id="UP000185494">
    <property type="component" value="Chromosome 1"/>
</dbReference>
<feature type="coiled-coil region" evidence="1">
    <location>
        <begin position="225"/>
        <end position="256"/>
    </location>
</feature>
<feature type="transmembrane region" description="Helical" evidence="2">
    <location>
        <begin position="265"/>
        <end position="287"/>
    </location>
</feature>